<keyword evidence="2" id="KW-1185">Reference proteome</keyword>
<evidence type="ECO:0000313" key="1">
    <source>
        <dbReference type="EMBL" id="GAV07357.1"/>
    </source>
</evidence>
<comment type="caution">
    <text evidence="1">The sequence shown here is derived from an EMBL/GenBank/DDBJ whole genome shotgun (WGS) entry which is preliminary data.</text>
</comment>
<organism evidence="1 2">
    <name type="scientific">Ramazzottius varieornatus</name>
    <name type="common">Water bear</name>
    <name type="synonym">Tardigrade</name>
    <dbReference type="NCBI Taxonomy" id="947166"/>
    <lineage>
        <taxon>Eukaryota</taxon>
        <taxon>Metazoa</taxon>
        <taxon>Ecdysozoa</taxon>
        <taxon>Tardigrada</taxon>
        <taxon>Eutardigrada</taxon>
        <taxon>Parachela</taxon>
        <taxon>Hypsibioidea</taxon>
        <taxon>Ramazzottiidae</taxon>
        <taxon>Ramazzottius</taxon>
    </lineage>
</organism>
<gene>
    <name evidence="1" type="primary">RvY_17196-1</name>
    <name evidence="1" type="synonym">RvY_17196.1</name>
    <name evidence="1" type="ORF">RvY_17196</name>
</gene>
<dbReference type="AlphaFoldDB" id="A0A1D1W1C0"/>
<protein>
    <submittedName>
        <fullName evidence="1">Uncharacterized protein</fullName>
    </submittedName>
</protein>
<proteinExistence type="predicted"/>
<accession>A0A1D1W1C0</accession>
<dbReference type="EMBL" id="BDGG01000015">
    <property type="protein sequence ID" value="GAV07357.1"/>
    <property type="molecule type" value="Genomic_DNA"/>
</dbReference>
<reference evidence="1 2" key="1">
    <citation type="journal article" date="2016" name="Nat. Commun.">
        <title>Extremotolerant tardigrade genome and improved radiotolerance of human cultured cells by tardigrade-unique protein.</title>
        <authorList>
            <person name="Hashimoto T."/>
            <person name="Horikawa D.D."/>
            <person name="Saito Y."/>
            <person name="Kuwahara H."/>
            <person name="Kozuka-Hata H."/>
            <person name="Shin-I T."/>
            <person name="Minakuchi Y."/>
            <person name="Ohishi K."/>
            <person name="Motoyama A."/>
            <person name="Aizu T."/>
            <person name="Enomoto A."/>
            <person name="Kondo K."/>
            <person name="Tanaka S."/>
            <person name="Hara Y."/>
            <person name="Koshikawa S."/>
            <person name="Sagara H."/>
            <person name="Miura T."/>
            <person name="Yokobori S."/>
            <person name="Miyagawa K."/>
            <person name="Suzuki Y."/>
            <person name="Kubo T."/>
            <person name="Oyama M."/>
            <person name="Kohara Y."/>
            <person name="Fujiyama A."/>
            <person name="Arakawa K."/>
            <person name="Katayama T."/>
            <person name="Toyoda A."/>
            <person name="Kunieda T."/>
        </authorList>
    </citation>
    <scope>NUCLEOTIDE SEQUENCE [LARGE SCALE GENOMIC DNA]</scope>
    <source>
        <strain evidence="1 2">YOKOZUNA-1</strain>
    </source>
</reference>
<dbReference type="Proteomes" id="UP000186922">
    <property type="component" value="Unassembled WGS sequence"/>
</dbReference>
<sequence>MMVVTRQNRHTITQYTEGFQFSNESEMLLEAVETRLDWAAAADFSPDSSTARTKDRSEVTQAVTLVSLSRDELSFP</sequence>
<evidence type="ECO:0000313" key="2">
    <source>
        <dbReference type="Proteomes" id="UP000186922"/>
    </source>
</evidence>
<name>A0A1D1W1C0_RAMVA</name>